<sequence length="129" mass="14894">MSKVVWVSAPLGIKGDLESWKSFMNSNYPNPAMGNIYLMNYENGERVGYKFKGFHPTSGDKWWERVKEEIVESYFDKWLNKAVMGDEDSVLNGMTQALNSEIRSSMESLYDEGFDDEILADFAHQMSKR</sequence>
<proteinExistence type="predicted"/>
<dbReference type="RefSeq" id="WP_005424118.1">
    <property type="nucleotide sequence ID" value="NZ_JH584330.1"/>
</dbReference>
<dbReference type="EMBL" id="AHIH01000016">
    <property type="protein sequence ID" value="EHN67951.1"/>
    <property type="molecule type" value="Genomic_DNA"/>
</dbReference>
<gene>
    <name evidence="1" type="ORF">VFSR5_2768</name>
</gene>
<protein>
    <submittedName>
        <fullName evidence="1">Uncharacterized protein</fullName>
    </submittedName>
</protein>
<name>A0AAV3EM83_ALIFS</name>
<evidence type="ECO:0000313" key="1">
    <source>
        <dbReference type="EMBL" id="EHN67951.1"/>
    </source>
</evidence>
<comment type="caution">
    <text evidence="1">The sequence shown here is derived from an EMBL/GenBank/DDBJ whole genome shotgun (WGS) entry which is preliminary data.</text>
</comment>
<reference evidence="1 2" key="1">
    <citation type="journal article" date="2012" name="J. Bacteriol.">
        <title>Draft Genome Sequence of Vibrio fischeri SR5, a Strain Isolated from the Light Organ of the Mediterranean Squid Sepiola robusta.</title>
        <authorList>
            <person name="Gyllborg M.C."/>
            <person name="Sahl J.W."/>
            <person name="Cronin D.C.III."/>
            <person name="Rasko D.A."/>
            <person name="Mandel M.J."/>
        </authorList>
    </citation>
    <scope>NUCLEOTIDE SEQUENCE [LARGE SCALE GENOMIC DNA]</scope>
    <source>
        <strain evidence="1 2">SR5</strain>
    </source>
</reference>
<organism evidence="1 2">
    <name type="scientific">Aliivibrio fischeri SR5</name>
    <dbReference type="NCBI Taxonomy" id="1088719"/>
    <lineage>
        <taxon>Bacteria</taxon>
        <taxon>Pseudomonadati</taxon>
        <taxon>Pseudomonadota</taxon>
        <taxon>Gammaproteobacteria</taxon>
        <taxon>Vibrionales</taxon>
        <taxon>Vibrionaceae</taxon>
        <taxon>Aliivibrio</taxon>
    </lineage>
</organism>
<accession>A0AAV3EM83</accession>
<dbReference type="Proteomes" id="UP000004521">
    <property type="component" value="Unassembled WGS sequence"/>
</dbReference>
<dbReference type="AlphaFoldDB" id="A0AAV3EM83"/>
<evidence type="ECO:0000313" key="2">
    <source>
        <dbReference type="Proteomes" id="UP000004521"/>
    </source>
</evidence>